<evidence type="ECO:0000259" key="4">
    <source>
        <dbReference type="Pfam" id="PF14870"/>
    </source>
</evidence>
<dbReference type="CDD" id="cd15482">
    <property type="entry name" value="Sialidase_non-viral"/>
    <property type="match status" value="1"/>
</dbReference>
<dbReference type="PANTHER" id="PTHR47199">
    <property type="entry name" value="PHOTOSYSTEM II STABILITY/ASSEMBLY FACTOR HCF136, CHLOROPLASTIC"/>
    <property type="match status" value="1"/>
</dbReference>
<sequence length="323" mass="34668">MKSPSKFLVASLLSSAVIASTGMLSAQAVAEPVSDQILSSLMLDVDKAGTSNHLVAVGDRGHVLWSEDEGKAWQLGENSTQVLLTAVDFPTVNIGYAVGHDAVVLKSTDGGRSWNKVYEDKEAEVPLLDVLFTDANNGFVMGGYGYLLQTTDGGKTWHNRFDSVENFDEFHYNGMTQLKNGMLMMVGEAGTMYRSSDNGKSWETLESPYEGTFFGVSALEQLNGAVAYGLRGNAFITNDSGDTWTELDTGTEQTFFSGLVLKGNMPLLVGTGGTFSRNDGDDVLVNNQSDRAVLTGIVKTSDNVFVVTGENGIRRVDPSVIGL</sequence>
<evidence type="ECO:0000256" key="1">
    <source>
        <dbReference type="ARBA" id="ARBA00022531"/>
    </source>
</evidence>
<reference evidence="5 6" key="1">
    <citation type="submission" date="2017-03" db="EMBL/GenBank/DDBJ databases">
        <authorList>
            <person name="Afonso C.L."/>
            <person name="Miller P.J."/>
            <person name="Scott M.A."/>
            <person name="Spackman E."/>
            <person name="Goraichik I."/>
            <person name="Dimitrov K.M."/>
            <person name="Suarez D.L."/>
            <person name="Swayne D.E."/>
        </authorList>
    </citation>
    <scope>NUCLEOTIDE SEQUENCE [LARGE SCALE GENOMIC DNA]</scope>
    <source>
        <strain evidence="5">SB41UT1</strain>
    </source>
</reference>
<dbReference type="SUPFAM" id="SSF50939">
    <property type="entry name" value="Sialidases"/>
    <property type="match status" value="1"/>
</dbReference>
<keyword evidence="3" id="KW-0732">Signal</keyword>
<organism evidence="5 6">
    <name type="scientific">Parendozoicomonas haliclonae</name>
    <dbReference type="NCBI Taxonomy" id="1960125"/>
    <lineage>
        <taxon>Bacteria</taxon>
        <taxon>Pseudomonadati</taxon>
        <taxon>Pseudomonadota</taxon>
        <taxon>Gammaproteobacteria</taxon>
        <taxon>Oceanospirillales</taxon>
        <taxon>Endozoicomonadaceae</taxon>
        <taxon>Parendozoicomonas</taxon>
    </lineage>
</organism>
<dbReference type="Pfam" id="PF14870">
    <property type="entry name" value="PSII_BNR"/>
    <property type="match status" value="2"/>
</dbReference>
<gene>
    <name evidence="5" type="ORF">EHSB41UT_03148</name>
</gene>
<feature type="chain" id="PRO_5012688211" evidence="3">
    <location>
        <begin position="31"/>
        <end position="323"/>
    </location>
</feature>
<keyword evidence="2" id="KW-0604">Photosystem II</keyword>
<dbReference type="Proteomes" id="UP000196573">
    <property type="component" value="Unassembled WGS sequence"/>
</dbReference>
<dbReference type="AlphaFoldDB" id="A0A1X7AMK1"/>
<dbReference type="GO" id="GO:0015979">
    <property type="term" value="P:photosynthesis"/>
    <property type="evidence" value="ECO:0007669"/>
    <property type="project" value="UniProtKB-KW"/>
</dbReference>
<evidence type="ECO:0000256" key="2">
    <source>
        <dbReference type="ARBA" id="ARBA00023276"/>
    </source>
</evidence>
<feature type="signal peptide" evidence="3">
    <location>
        <begin position="1"/>
        <end position="30"/>
    </location>
</feature>
<dbReference type="GO" id="GO:0009523">
    <property type="term" value="C:photosystem II"/>
    <property type="evidence" value="ECO:0007669"/>
    <property type="project" value="UniProtKB-KW"/>
</dbReference>
<dbReference type="PANTHER" id="PTHR47199:SF2">
    <property type="entry name" value="PHOTOSYSTEM II STABILITY_ASSEMBLY FACTOR HCF136, CHLOROPLASTIC"/>
    <property type="match status" value="1"/>
</dbReference>
<proteinExistence type="predicted"/>
<protein>
    <submittedName>
        <fullName evidence="5">Ycf48-like protein</fullName>
    </submittedName>
</protein>
<keyword evidence="1" id="KW-0602">Photosynthesis</keyword>
<name>A0A1X7AMK1_9GAMM</name>
<dbReference type="Gene3D" id="2.130.10.10">
    <property type="entry name" value="YVTN repeat-like/Quinoprotein amine dehydrogenase"/>
    <property type="match status" value="1"/>
</dbReference>
<dbReference type="OrthoDB" id="9813892at2"/>
<feature type="domain" description="Photosynthesis system II assembly factor Ycf48/Hcf136-like" evidence="4">
    <location>
        <begin position="39"/>
        <end position="118"/>
    </location>
</feature>
<feature type="domain" description="Photosynthesis system II assembly factor Ycf48/Hcf136-like" evidence="4">
    <location>
        <begin position="124"/>
        <end position="247"/>
    </location>
</feature>
<dbReference type="RefSeq" id="WP_087111568.1">
    <property type="nucleotide sequence ID" value="NZ_CBCSCN010000007.1"/>
</dbReference>
<evidence type="ECO:0000313" key="6">
    <source>
        <dbReference type="Proteomes" id="UP000196573"/>
    </source>
</evidence>
<dbReference type="EMBL" id="FWPT01000007">
    <property type="protein sequence ID" value="SMA49264.1"/>
    <property type="molecule type" value="Genomic_DNA"/>
</dbReference>
<dbReference type="InterPro" id="IPR036278">
    <property type="entry name" value="Sialidase_sf"/>
</dbReference>
<dbReference type="InterPro" id="IPR028203">
    <property type="entry name" value="PSII_CF48-like_dom"/>
</dbReference>
<evidence type="ECO:0000313" key="5">
    <source>
        <dbReference type="EMBL" id="SMA49264.1"/>
    </source>
</evidence>
<keyword evidence="6" id="KW-1185">Reference proteome</keyword>
<accession>A0A1X7AMK1</accession>
<dbReference type="InterPro" id="IPR015943">
    <property type="entry name" value="WD40/YVTN_repeat-like_dom_sf"/>
</dbReference>
<evidence type="ECO:0000256" key="3">
    <source>
        <dbReference type="SAM" id="SignalP"/>
    </source>
</evidence>